<dbReference type="PANTHER" id="PTHR30287:SF1">
    <property type="entry name" value="INNER MEMBRANE PROTEIN"/>
    <property type="match status" value="1"/>
</dbReference>
<feature type="transmembrane region" description="Helical" evidence="7">
    <location>
        <begin position="490"/>
        <end position="519"/>
    </location>
</feature>
<evidence type="ECO:0000256" key="3">
    <source>
        <dbReference type="ARBA" id="ARBA00022692"/>
    </source>
</evidence>
<dbReference type="PANTHER" id="PTHR30287">
    <property type="entry name" value="MEMBRANE COMPONENT OF PREDICTED ABC SUPERFAMILY METABOLITE UPTAKE TRANSPORTER"/>
    <property type="match status" value="1"/>
</dbReference>
<evidence type="ECO:0000313" key="10">
    <source>
        <dbReference type="Proteomes" id="UP001519291"/>
    </source>
</evidence>
<keyword evidence="5 7" id="KW-0472">Membrane</keyword>
<dbReference type="GeneID" id="91570207"/>
<feature type="transmembrane region" description="Helical" evidence="7">
    <location>
        <begin position="540"/>
        <end position="560"/>
    </location>
</feature>
<gene>
    <name evidence="9" type="ORF">JO379_003330</name>
</gene>
<dbReference type="Pfam" id="PF02687">
    <property type="entry name" value="FtsX"/>
    <property type="match status" value="1"/>
</dbReference>
<feature type="transmembrane region" description="Helical" evidence="7">
    <location>
        <begin position="369"/>
        <end position="398"/>
    </location>
</feature>
<feature type="region of interest" description="Disordered" evidence="6">
    <location>
        <begin position="83"/>
        <end position="115"/>
    </location>
</feature>
<dbReference type="InterPro" id="IPR038766">
    <property type="entry name" value="Membrane_comp_ABC_pdt"/>
</dbReference>
<keyword evidence="10" id="KW-1185">Reference proteome</keyword>
<keyword evidence="3 7" id="KW-0812">Transmembrane</keyword>
<feature type="domain" description="ABC3 transporter permease C-terminal" evidence="8">
    <location>
        <begin position="329"/>
        <end position="447"/>
    </location>
</feature>
<feature type="compositionally biased region" description="Low complexity" evidence="6">
    <location>
        <begin position="741"/>
        <end position="766"/>
    </location>
</feature>
<protein>
    <submittedName>
        <fullName evidence="9">ABC transport system permease protein</fullName>
    </submittedName>
</protein>
<keyword evidence="2" id="KW-1003">Cell membrane</keyword>
<sequence length="1016" mass="104609">MKRVSGIRVPRVTGIPAWRAALRIARRDALRAKARSALVVVMIALPVLAVTVADVTYHSAGPTRAQEVTRELGAADAQFSDAGYGPGPVVQMPDASRVGTPRGSADETENDGAAGRPVDVAAVLATLLPKGTRTVTSEDVDGLVRTTHGLRRVTVREMPAADALLRGKVDVRRGLLPDEPHELAATTAFLESSGLHVGSHTRIKGLAREFRITAAVELPGDLNGEYLIARPHAVIEPWRAQAERDKRAAPPHPMPKEYYVAAKDGGVTWQDVRAANERGVLVRSRAVLRDPPPDAAVPAARTPGVGIGPGSATDTGMGSRRATVALATVAAMAVLEIVLLAGPAFAVGARRARRQLGLIGICGADRGQLRAVVLAGGVVLGTAGAVLGVLLGLGLSVLCRPVFEEWDGQRFGPVTAVPSHLLTIVGLGVLTGVLAALVPALVAGRQSVLQSLAGRRGVRHGSRVLPALGLAAILLGGGLALVGGATGSGWAVVAAGSVVAELGMLACVPVLVGACARFGSRLPLAARFALRDAARNRGRTAPAVAAVTAAVAGTVAVATYTVSLVAEDRFGYEPLLRPGTVALLVDSYANEGGHPEKALPALRRAMEHALPVTGERADVDRVWAGADCYTRAAGDDCGEIELVRPATHRCPLEGPTGRDLAERLSAEEHRRLRRGPECVDAGGFSPIGDAGEKVLVGDARLLRTYVGLRDPAAERALAEGKPVLLNSAYAQDGRVQLKITPTGEPLTTAGTPGTPGTTGPHSAPGTTGPGDRGSGSGRTTGHRGPVAPTRPAPPDPSRKVFLDAYVAPEAYAATPGVRLILPAVLAQRLNLHTAPAGSFYAVRHTPDKAEEERANAVLDRGDAATSLYIERGPQSDADDFFLMVLAVFAGVVTIGAAVVTTGLAKADAEADLTTLSAVGAPPGVRRGFAGFQCAGVAGLGVLLGSVAGVVPAVALRLVDGRDALAAMRRDPLVPAHTPIELPWSTLTVLAVGVPVLAGLLAACSTRSRTALPRRAG</sequence>
<feature type="region of interest" description="Disordered" evidence="6">
    <location>
        <begin position="741"/>
        <end position="797"/>
    </location>
</feature>
<evidence type="ECO:0000256" key="5">
    <source>
        <dbReference type="ARBA" id="ARBA00023136"/>
    </source>
</evidence>
<feature type="transmembrane region" description="Helical" evidence="7">
    <location>
        <begin position="934"/>
        <end position="958"/>
    </location>
</feature>
<evidence type="ECO:0000313" key="9">
    <source>
        <dbReference type="EMBL" id="MBP2403861.1"/>
    </source>
</evidence>
<evidence type="ECO:0000256" key="7">
    <source>
        <dbReference type="SAM" id="Phobius"/>
    </source>
</evidence>
<name>A0ABS4Y507_9ACTN</name>
<organism evidence="9 10">
    <name type="scientific">Streptomyces syringium</name>
    <dbReference type="NCBI Taxonomy" id="76729"/>
    <lineage>
        <taxon>Bacteria</taxon>
        <taxon>Bacillati</taxon>
        <taxon>Actinomycetota</taxon>
        <taxon>Actinomycetes</taxon>
        <taxon>Kitasatosporales</taxon>
        <taxon>Streptomycetaceae</taxon>
        <taxon>Streptomyces</taxon>
    </lineage>
</organism>
<keyword evidence="4 7" id="KW-1133">Transmembrane helix</keyword>
<evidence type="ECO:0000256" key="4">
    <source>
        <dbReference type="ARBA" id="ARBA00022989"/>
    </source>
</evidence>
<evidence type="ECO:0000259" key="8">
    <source>
        <dbReference type="Pfam" id="PF02687"/>
    </source>
</evidence>
<accession>A0ABS4Y507</accession>
<comment type="caution">
    <text evidence="9">The sequence shown here is derived from an EMBL/GenBank/DDBJ whole genome shotgun (WGS) entry which is preliminary data.</text>
</comment>
<feature type="region of interest" description="Disordered" evidence="6">
    <location>
        <begin position="292"/>
        <end position="314"/>
    </location>
</feature>
<dbReference type="InterPro" id="IPR003838">
    <property type="entry name" value="ABC3_permease_C"/>
</dbReference>
<feature type="transmembrane region" description="Helical" evidence="7">
    <location>
        <begin position="36"/>
        <end position="57"/>
    </location>
</feature>
<dbReference type="Proteomes" id="UP001519291">
    <property type="component" value="Unassembled WGS sequence"/>
</dbReference>
<evidence type="ECO:0000256" key="6">
    <source>
        <dbReference type="SAM" id="MobiDB-lite"/>
    </source>
</evidence>
<dbReference type="RefSeq" id="WP_242626121.1">
    <property type="nucleotide sequence ID" value="NZ_JAGIOH010000001.1"/>
</dbReference>
<feature type="transmembrane region" description="Helical" evidence="7">
    <location>
        <begin position="324"/>
        <end position="348"/>
    </location>
</feature>
<comment type="subcellular location">
    <subcellularLocation>
        <location evidence="1">Cell membrane</location>
        <topology evidence="1">Multi-pass membrane protein</topology>
    </subcellularLocation>
</comment>
<proteinExistence type="predicted"/>
<feature type="transmembrane region" description="Helical" evidence="7">
    <location>
        <begin position="418"/>
        <end position="443"/>
    </location>
</feature>
<evidence type="ECO:0000256" key="2">
    <source>
        <dbReference type="ARBA" id="ARBA00022475"/>
    </source>
</evidence>
<feature type="transmembrane region" description="Helical" evidence="7">
    <location>
        <begin position="464"/>
        <end position="484"/>
    </location>
</feature>
<feature type="transmembrane region" description="Helical" evidence="7">
    <location>
        <begin position="880"/>
        <end position="904"/>
    </location>
</feature>
<feature type="transmembrane region" description="Helical" evidence="7">
    <location>
        <begin position="981"/>
        <end position="1003"/>
    </location>
</feature>
<feature type="compositionally biased region" description="Gly residues" evidence="6">
    <location>
        <begin position="767"/>
        <end position="778"/>
    </location>
</feature>
<evidence type="ECO:0000256" key="1">
    <source>
        <dbReference type="ARBA" id="ARBA00004651"/>
    </source>
</evidence>
<reference evidence="9 10" key="1">
    <citation type="submission" date="2021-03" db="EMBL/GenBank/DDBJ databases">
        <title>Sequencing the genomes of 1000 actinobacteria strains.</title>
        <authorList>
            <person name="Klenk H.-P."/>
        </authorList>
    </citation>
    <scope>NUCLEOTIDE SEQUENCE [LARGE SCALE GENOMIC DNA]</scope>
    <source>
        <strain evidence="9 10">DSM 41480</strain>
    </source>
</reference>
<dbReference type="EMBL" id="JAGIOH010000001">
    <property type="protein sequence ID" value="MBP2403861.1"/>
    <property type="molecule type" value="Genomic_DNA"/>
</dbReference>